<reference evidence="1 3" key="1">
    <citation type="submission" date="2020-01" db="EMBL/GenBank/DDBJ databases">
        <title>the WGS Modestobacter muralis CPCC 204518.</title>
        <authorList>
            <person name="Jiang Z."/>
        </authorList>
    </citation>
    <scope>NUCLEOTIDE SEQUENCE [LARGE SCALE GENOMIC DNA]</scope>
    <source>
        <strain evidence="1 3">DSM 100205</strain>
    </source>
</reference>
<evidence type="ECO:0008006" key="5">
    <source>
        <dbReference type="Google" id="ProtNLM"/>
    </source>
</evidence>
<dbReference type="Proteomes" id="UP000471152">
    <property type="component" value="Unassembled WGS sequence"/>
</dbReference>
<dbReference type="EMBL" id="JAAGWB010000038">
    <property type="protein sequence ID" value="NEN52017.1"/>
    <property type="molecule type" value="Genomic_DNA"/>
</dbReference>
<evidence type="ECO:0000313" key="1">
    <source>
        <dbReference type="EMBL" id="NEK95129.1"/>
    </source>
</evidence>
<dbReference type="Proteomes" id="UP000468828">
    <property type="component" value="Unassembled WGS sequence"/>
</dbReference>
<reference evidence="2 4" key="2">
    <citation type="submission" date="2020-02" db="EMBL/GenBank/DDBJ databases">
        <title>The WGS of Modestobacter muralis DSM 100205.</title>
        <authorList>
            <person name="Jiang Z."/>
        </authorList>
    </citation>
    <scope>NUCLEOTIDE SEQUENCE [LARGE SCALE GENOMIC DNA]</scope>
    <source>
        <strain evidence="2 4">DSM 100205</strain>
    </source>
</reference>
<evidence type="ECO:0000313" key="2">
    <source>
        <dbReference type="EMBL" id="NEN52017.1"/>
    </source>
</evidence>
<gene>
    <name evidence="2" type="ORF">G3R41_13905</name>
    <name evidence="1" type="ORF">GCU67_13255</name>
</gene>
<evidence type="ECO:0000313" key="3">
    <source>
        <dbReference type="Proteomes" id="UP000468828"/>
    </source>
</evidence>
<accession>A0A6P0EX61</accession>
<proteinExistence type="predicted"/>
<dbReference type="RefSeq" id="WP_163611695.1">
    <property type="nucleotide sequence ID" value="NZ_JAAGWB010000038.1"/>
</dbReference>
<sequence>MVVVDFIDAHRDECGVEPICQALQIAPSAYYAHRTRTPWARSVTDAANTSVIEAVHAEN</sequence>
<dbReference type="EMBL" id="JAAGWH010000036">
    <property type="protein sequence ID" value="NEK95129.1"/>
    <property type="molecule type" value="Genomic_DNA"/>
</dbReference>
<keyword evidence="3" id="KW-1185">Reference proteome</keyword>
<organism evidence="1 3">
    <name type="scientific">Modestobacter muralis</name>
    <dbReference type="NCBI Taxonomy" id="1608614"/>
    <lineage>
        <taxon>Bacteria</taxon>
        <taxon>Bacillati</taxon>
        <taxon>Actinomycetota</taxon>
        <taxon>Actinomycetes</taxon>
        <taxon>Geodermatophilales</taxon>
        <taxon>Geodermatophilaceae</taxon>
        <taxon>Modestobacter</taxon>
    </lineage>
</organism>
<dbReference type="AlphaFoldDB" id="A0A6P0EX61"/>
<protein>
    <recommendedName>
        <fullName evidence="5">IS3 family transposase</fullName>
    </recommendedName>
</protein>
<name>A0A6P0EX61_9ACTN</name>
<evidence type="ECO:0000313" key="4">
    <source>
        <dbReference type="Proteomes" id="UP000471152"/>
    </source>
</evidence>
<comment type="caution">
    <text evidence="1">The sequence shown here is derived from an EMBL/GenBank/DDBJ whole genome shotgun (WGS) entry which is preliminary data.</text>
</comment>